<dbReference type="GO" id="GO:0015408">
    <property type="term" value="F:ABC-type ferric iron transporter activity"/>
    <property type="evidence" value="ECO:0007669"/>
    <property type="project" value="InterPro"/>
</dbReference>
<organism evidence="7 8">
    <name type="scientific">Rothia koreensis</name>
    <dbReference type="NCBI Taxonomy" id="592378"/>
    <lineage>
        <taxon>Bacteria</taxon>
        <taxon>Bacillati</taxon>
        <taxon>Actinomycetota</taxon>
        <taxon>Actinomycetes</taxon>
        <taxon>Micrococcales</taxon>
        <taxon>Micrococcaceae</taxon>
        <taxon>Rothia</taxon>
    </lineage>
</organism>
<dbReference type="OrthoDB" id="9802264at2"/>
<evidence type="ECO:0000256" key="1">
    <source>
        <dbReference type="ARBA" id="ARBA00022448"/>
    </source>
</evidence>
<dbReference type="SUPFAM" id="SSF52540">
    <property type="entry name" value="P-loop containing nucleoside triphosphate hydrolases"/>
    <property type="match status" value="1"/>
</dbReference>
<dbReference type="InterPro" id="IPR017871">
    <property type="entry name" value="ABC_transporter-like_CS"/>
</dbReference>
<protein>
    <submittedName>
        <fullName evidence="7">ATP-binding cassette domain-containing protein</fullName>
    </submittedName>
</protein>
<keyword evidence="1" id="KW-0813">Transport</keyword>
<dbReference type="Proteomes" id="UP000462152">
    <property type="component" value="Unassembled WGS sequence"/>
</dbReference>
<keyword evidence="4 7" id="KW-0067">ATP-binding</keyword>
<reference evidence="7 8" key="1">
    <citation type="submission" date="2019-12" db="EMBL/GenBank/DDBJ databases">
        <authorList>
            <person name="Li J."/>
            <person name="Shi Y."/>
            <person name="Xu G."/>
            <person name="Xiao D."/>
            <person name="Ran X."/>
        </authorList>
    </citation>
    <scope>NUCLEOTIDE SEQUENCE [LARGE SCALE GENOMIC DNA]</scope>
    <source>
        <strain evidence="7 8">JCM 15915</strain>
    </source>
</reference>
<dbReference type="EMBL" id="WOGT01000001">
    <property type="protein sequence ID" value="MUN53747.1"/>
    <property type="molecule type" value="Genomic_DNA"/>
</dbReference>
<sequence>MSLVFEAVSKSFGGEPVLRELDLTVGTGQLMTVLGPSGGGKTTMLRIAAGLESPTSGVVHLDGKPVRLGDSSVAFQDTPLYPHLSVLDNVLFPLRLKAARGKNSRYRTDRERRAAASDALEMMHIPDLGPRRINQLSGGQRQRVGIARALVRDVGLYLFDEPLAHLDQALARDIREDLRAVQREKGLTMVYVTHQVEEAFALGDTVTILNDGRLEQIGPPQELWQRPATRFVAGFLGGHSMNFVPGEDGIVRGFRPENCLLQDFAGVRTDRGNESVLRFNGTVVGSSFLGEQTLVVVDAGSGMRPLRALLPSVRFGEPVDPPAIGEKACVLVDGVNVHEFDAATGQRVLAADSRGGAIAKPQ</sequence>
<evidence type="ECO:0000256" key="2">
    <source>
        <dbReference type="ARBA" id="ARBA00022475"/>
    </source>
</evidence>
<dbReference type="CDD" id="cd03259">
    <property type="entry name" value="ABC_Carb_Solutes_like"/>
    <property type="match status" value="1"/>
</dbReference>
<dbReference type="PROSITE" id="PS50893">
    <property type="entry name" value="ABC_TRANSPORTER_2"/>
    <property type="match status" value="1"/>
</dbReference>
<gene>
    <name evidence="7" type="ORF">GMA10_00645</name>
</gene>
<evidence type="ECO:0000256" key="3">
    <source>
        <dbReference type="ARBA" id="ARBA00022741"/>
    </source>
</evidence>
<dbReference type="PANTHER" id="PTHR43875:SF1">
    <property type="entry name" value="OSMOPROTECTIVE COMPOUNDS UPTAKE ATP-BINDING PROTEIN GGTA"/>
    <property type="match status" value="1"/>
</dbReference>
<evidence type="ECO:0000256" key="5">
    <source>
        <dbReference type="ARBA" id="ARBA00023136"/>
    </source>
</evidence>
<dbReference type="PROSITE" id="PS00211">
    <property type="entry name" value="ABC_TRANSPORTER_1"/>
    <property type="match status" value="1"/>
</dbReference>
<dbReference type="InterPro" id="IPR008995">
    <property type="entry name" value="Mo/tungstate-bd_C_term_dom"/>
</dbReference>
<comment type="caution">
    <text evidence="7">The sequence shown here is derived from an EMBL/GenBank/DDBJ whole genome shotgun (WGS) entry which is preliminary data.</text>
</comment>
<dbReference type="GO" id="GO:0055052">
    <property type="term" value="C:ATP-binding cassette (ABC) transporter complex, substrate-binding subunit-containing"/>
    <property type="evidence" value="ECO:0007669"/>
    <property type="project" value="TreeGrafter"/>
</dbReference>
<keyword evidence="3" id="KW-0547">Nucleotide-binding</keyword>
<evidence type="ECO:0000256" key="4">
    <source>
        <dbReference type="ARBA" id="ARBA00022840"/>
    </source>
</evidence>
<dbReference type="PANTHER" id="PTHR43875">
    <property type="entry name" value="MALTODEXTRIN IMPORT ATP-BINDING PROTEIN MSMX"/>
    <property type="match status" value="1"/>
</dbReference>
<keyword evidence="8" id="KW-1185">Reference proteome</keyword>
<dbReference type="Pfam" id="PF00005">
    <property type="entry name" value="ABC_tran"/>
    <property type="match status" value="1"/>
</dbReference>
<evidence type="ECO:0000259" key="6">
    <source>
        <dbReference type="PROSITE" id="PS50893"/>
    </source>
</evidence>
<dbReference type="InterPro" id="IPR015853">
    <property type="entry name" value="ABC_transpr_FbpC"/>
</dbReference>
<dbReference type="Gene3D" id="2.40.50.100">
    <property type="match status" value="1"/>
</dbReference>
<name>A0A7K1LEX4_9MICC</name>
<evidence type="ECO:0000313" key="8">
    <source>
        <dbReference type="Proteomes" id="UP000462152"/>
    </source>
</evidence>
<keyword evidence="2" id="KW-1003">Cell membrane</keyword>
<keyword evidence="5" id="KW-0472">Membrane</keyword>
<dbReference type="RefSeq" id="WP_129313864.1">
    <property type="nucleotide sequence ID" value="NZ_NOIQ01000001.1"/>
</dbReference>
<dbReference type="InterPro" id="IPR003439">
    <property type="entry name" value="ABC_transporter-like_ATP-bd"/>
</dbReference>
<dbReference type="InterPro" id="IPR027417">
    <property type="entry name" value="P-loop_NTPase"/>
</dbReference>
<accession>A0A7K1LEX4</accession>
<dbReference type="InterPro" id="IPR003593">
    <property type="entry name" value="AAA+_ATPase"/>
</dbReference>
<dbReference type="AlphaFoldDB" id="A0A7K1LEX4"/>
<evidence type="ECO:0000313" key="7">
    <source>
        <dbReference type="EMBL" id="MUN53747.1"/>
    </source>
</evidence>
<dbReference type="Gene3D" id="3.40.50.300">
    <property type="entry name" value="P-loop containing nucleotide triphosphate hydrolases"/>
    <property type="match status" value="1"/>
</dbReference>
<dbReference type="InterPro" id="IPR047641">
    <property type="entry name" value="ABC_transpr_MalK/UgpC-like"/>
</dbReference>
<dbReference type="GO" id="GO:0005524">
    <property type="term" value="F:ATP binding"/>
    <property type="evidence" value="ECO:0007669"/>
    <property type="project" value="UniProtKB-KW"/>
</dbReference>
<feature type="domain" description="ABC transporter" evidence="6">
    <location>
        <begin position="3"/>
        <end position="236"/>
    </location>
</feature>
<dbReference type="SMART" id="SM00382">
    <property type="entry name" value="AAA"/>
    <property type="match status" value="1"/>
</dbReference>
<proteinExistence type="predicted"/>
<dbReference type="SUPFAM" id="SSF50331">
    <property type="entry name" value="MOP-like"/>
    <property type="match status" value="1"/>
</dbReference>
<dbReference type="GO" id="GO:0016887">
    <property type="term" value="F:ATP hydrolysis activity"/>
    <property type="evidence" value="ECO:0007669"/>
    <property type="project" value="InterPro"/>
</dbReference>